<dbReference type="InterPro" id="IPR001282">
    <property type="entry name" value="G6P_DH"/>
</dbReference>
<evidence type="ECO:0000256" key="3">
    <source>
        <dbReference type="ARBA" id="ARBA00022526"/>
    </source>
</evidence>
<dbReference type="GO" id="GO:0005829">
    <property type="term" value="C:cytosol"/>
    <property type="evidence" value="ECO:0007669"/>
    <property type="project" value="TreeGrafter"/>
</dbReference>
<comment type="caution">
    <text evidence="10">The sequence shown here is derived from an EMBL/GenBank/DDBJ whole genome shotgun (WGS) entry which is preliminary data.</text>
</comment>
<evidence type="ECO:0000259" key="8">
    <source>
        <dbReference type="Pfam" id="PF00479"/>
    </source>
</evidence>
<comment type="similarity">
    <text evidence="2 7">Belongs to the glucose-6-phosphate dehydrogenase family.</text>
</comment>
<comment type="caution">
    <text evidence="7">Lacks conserved residue(s) required for the propagation of feature annotation.</text>
</comment>
<evidence type="ECO:0000256" key="2">
    <source>
        <dbReference type="ARBA" id="ARBA00009975"/>
    </source>
</evidence>
<feature type="active site" description="Proton acceptor" evidence="7">
    <location>
        <position position="248"/>
    </location>
</feature>
<reference evidence="10 11" key="1">
    <citation type="submission" date="2019-03" db="EMBL/GenBank/DDBJ databases">
        <title>Genomic Encyclopedia of Type Strains, Phase IV (KMG-IV): sequencing the most valuable type-strain genomes for metagenomic binning, comparative biology and taxonomic classification.</title>
        <authorList>
            <person name="Goeker M."/>
        </authorList>
    </citation>
    <scope>NUCLEOTIDE SEQUENCE [LARGE SCALE GENOMIC DNA]</scope>
    <source>
        <strain evidence="10 11">DSM 100055</strain>
    </source>
</reference>
<evidence type="ECO:0000313" key="10">
    <source>
        <dbReference type="EMBL" id="TDT72429.1"/>
    </source>
</evidence>
<keyword evidence="4 7" id="KW-0521">NADP</keyword>
<keyword evidence="3 7" id="KW-0313">Glucose metabolism</keyword>
<feature type="binding site" evidence="7">
    <location>
        <position position="243"/>
    </location>
    <ligand>
        <name>substrate</name>
    </ligand>
</feature>
<dbReference type="Proteomes" id="UP000294678">
    <property type="component" value="Unassembled WGS sequence"/>
</dbReference>
<dbReference type="PIRSF" id="PIRSF000110">
    <property type="entry name" value="G6PD"/>
    <property type="match status" value="1"/>
</dbReference>
<feature type="binding site" evidence="7">
    <location>
        <begin position="97"/>
        <end position="98"/>
    </location>
    <ligand>
        <name>NADP(+)</name>
        <dbReference type="ChEBI" id="CHEBI:58349"/>
    </ligand>
</feature>
<dbReference type="SUPFAM" id="SSF51735">
    <property type="entry name" value="NAD(P)-binding Rossmann-fold domains"/>
    <property type="match status" value="1"/>
</dbReference>
<dbReference type="InterPro" id="IPR022675">
    <property type="entry name" value="G6P_DH_C"/>
</dbReference>
<accession>A0AA46I6D6</accession>
<dbReference type="AlphaFoldDB" id="A0AA46I6D6"/>
<dbReference type="Gene3D" id="3.40.50.720">
    <property type="entry name" value="NAD(P)-binding Rossmann-like Domain"/>
    <property type="match status" value="1"/>
</dbReference>
<feature type="binding site" evidence="7">
    <location>
        <position position="224"/>
    </location>
    <ligand>
        <name>substrate</name>
    </ligand>
</feature>
<gene>
    <name evidence="7" type="primary">zwf</name>
    <name evidence="10" type="ORF">EV215_0235</name>
</gene>
<comment type="pathway">
    <text evidence="1 7">Carbohydrate degradation; pentose phosphate pathway; D-ribulose 5-phosphate from D-glucose 6-phosphate (oxidative stage): step 1/3.</text>
</comment>
<feature type="binding site" evidence="7">
    <location>
        <position position="156"/>
    </location>
    <ligand>
        <name>NADP(+)</name>
        <dbReference type="ChEBI" id="CHEBI:58349"/>
    </ligand>
</feature>
<proteinExistence type="inferred from homology"/>
<dbReference type="Pfam" id="PF02781">
    <property type="entry name" value="G6PD_C"/>
    <property type="match status" value="1"/>
</dbReference>
<keyword evidence="5 7" id="KW-0560">Oxidoreductase</keyword>
<feature type="binding site" evidence="7">
    <location>
        <position position="186"/>
    </location>
    <ligand>
        <name>substrate</name>
    </ligand>
</feature>
<name>A0AA46I6D6_9FUSO</name>
<dbReference type="NCBIfam" id="TIGR00871">
    <property type="entry name" value="zwf"/>
    <property type="match status" value="1"/>
</dbReference>
<dbReference type="SUPFAM" id="SSF55347">
    <property type="entry name" value="Glyceraldehyde-3-phosphate dehydrogenase-like, C-terminal domain"/>
    <property type="match status" value="1"/>
</dbReference>
<feature type="binding site" evidence="7">
    <location>
        <position position="349"/>
    </location>
    <ligand>
        <name>substrate</name>
    </ligand>
</feature>
<dbReference type="GO" id="GO:0050661">
    <property type="term" value="F:NADP binding"/>
    <property type="evidence" value="ECO:0007669"/>
    <property type="project" value="UniProtKB-UniRule"/>
</dbReference>
<feature type="binding site" evidence="7">
    <location>
        <position position="190"/>
    </location>
    <ligand>
        <name>substrate</name>
    </ligand>
</feature>
<dbReference type="InterPro" id="IPR022674">
    <property type="entry name" value="G6P_DH_NAD-bd"/>
</dbReference>
<dbReference type="PROSITE" id="PS00069">
    <property type="entry name" value="G6P_DEHYDROGENASE"/>
    <property type="match status" value="1"/>
</dbReference>
<evidence type="ECO:0000313" key="11">
    <source>
        <dbReference type="Proteomes" id="UP000294678"/>
    </source>
</evidence>
<sequence>MKIEDICELDVKFKVDDFILIIFGGAGDLTKRKLIPSIYNLFSHNFLNSNFKIIGFGHPYRKGSYHDFIRESIDEFVNDKSDNIDEFINHFDFITAEFDDNKAFLKMINNINKEIHEHIIFYFATPPFFSKMIIKNIGENKDKFNDFKKTRVVMEKPFGESKESAKNLNSLLHNYFEETQIYRIDHYLGKETVQNILFFRFSNIILEPIWNRNYIDHIQITVSESIGIEGRGRFYEKSGIIKDFVQNHIMQLISLISMEPPADFNANSIRDEKVKILKSIRKMDEKYIKDNIILGQYSNNENIAGYREEENVDPNSKTPTFFAGKFYIDNWRWADVPFYIRTGKRLPEKSTEIYIKFKEPPLKLINDHCNFYDSNSIIFKIQPNEEICMNINIKKPGIGNVVHSTFMNFNYKEIFEINKLTEYERLLIDCIDSDLTLFARQDEIEEMWEIVDPLLHLWAENKLLPKQYPAGSWGPFDSIKIIEKDNRHWRK</sequence>
<dbReference type="PANTHER" id="PTHR23429">
    <property type="entry name" value="GLUCOSE-6-PHOSPHATE 1-DEHYDROGENASE G6PD"/>
    <property type="match status" value="1"/>
</dbReference>
<feature type="domain" description="Glucose-6-phosphate dehydrogenase NAD-binding" evidence="8">
    <location>
        <begin position="21"/>
        <end position="195"/>
    </location>
</feature>
<dbReference type="PRINTS" id="PR00079">
    <property type="entry name" value="G6PDHDRGNASE"/>
</dbReference>
<dbReference type="PANTHER" id="PTHR23429:SF0">
    <property type="entry name" value="GLUCOSE-6-PHOSPHATE 1-DEHYDROGENASE"/>
    <property type="match status" value="1"/>
</dbReference>
<comment type="function">
    <text evidence="7">Catalyzes the oxidation of glucose 6-phosphate to 6-phosphogluconolactone.</text>
</comment>
<evidence type="ECO:0000256" key="1">
    <source>
        <dbReference type="ARBA" id="ARBA00004937"/>
    </source>
</evidence>
<feature type="domain" description="Glucose-6-phosphate dehydrogenase C-terminal" evidence="9">
    <location>
        <begin position="198"/>
        <end position="490"/>
    </location>
</feature>
<evidence type="ECO:0000256" key="6">
    <source>
        <dbReference type="ARBA" id="ARBA00023277"/>
    </source>
</evidence>
<evidence type="ECO:0000259" key="9">
    <source>
        <dbReference type="Pfam" id="PF02781"/>
    </source>
</evidence>
<dbReference type="EC" id="1.1.1.49" evidence="7"/>
<evidence type="ECO:0000256" key="4">
    <source>
        <dbReference type="ARBA" id="ARBA00022857"/>
    </source>
</evidence>
<organism evidence="10 11">
    <name type="scientific">Hypnocyclicus thermotrophus</name>
    <dbReference type="NCBI Taxonomy" id="1627895"/>
    <lineage>
        <taxon>Bacteria</taxon>
        <taxon>Fusobacteriati</taxon>
        <taxon>Fusobacteriota</taxon>
        <taxon>Fusobacteriia</taxon>
        <taxon>Fusobacteriales</taxon>
        <taxon>Fusobacteriaceae</taxon>
        <taxon>Hypnocyclicus</taxon>
    </lineage>
</organism>
<dbReference type="GO" id="GO:0006006">
    <property type="term" value="P:glucose metabolic process"/>
    <property type="evidence" value="ECO:0007669"/>
    <property type="project" value="UniProtKB-KW"/>
</dbReference>
<dbReference type="InterPro" id="IPR019796">
    <property type="entry name" value="G6P_DH_AS"/>
</dbReference>
<keyword evidence="11" id="KW-1185">Reference proteome</keyword>
<protein>
    <recommendedName>
        <fullName evidence="7">Glucose-6-phosphate 1-dehydrogenase</fullName>
        <shortName evidence="7">G6PD</shortName>
        <ecNumber evidence="7">1.1.1.49</ecNumber>
    </recommendedName>
</protein>
<dbReference type="HAMAP" id="MF_00966">
    <property type="entry name" value="G6PD"/>
    <property type="match status" value="1"/>
</dbReference>
<dbReference type="InterPro" id="IPR036291">
    <property type="entry name" value="NAD(P)-bd_dom_sf"/>
</dbReference>
<dbReference type="GO" id="GO:0009051">
    <property type="term" value="P:pentose-phosphate shunt, oxidative branch"/>
    <property type="evidence" value="ECO:0007669"/>
    <property type="project" value="TreeGrafter"/>
</dbReference>
<feature type="binding site" evidence="7">
    <location>
        <position position="344"/>
    </location>
    <ligand>
        <name>substrate</name>
    </ligand>
</feature>
<dbReference type="RefSeq" id="WP_134112065.1">
    <property type="nucleotide sequence ID" value="NZ_SOBG01000001.1"/>
</dbReference>
<evidence type="ECO:0000256" key="5">
    <source>
        <dbReference type="ARBA" id="ARBA00023002"/>
    </source>
</evidence>
<dbReference type="Gene3D" id="3.30.360.10">
    <property type="entry name" value="Dihydrodipicolinate Reductase, domain 2"/>
    <property type="match status" value="1"/>
</dbReference>
<keyword evidence="6 7" id="KW-0119">Carbohydrate metabolism</keyword>
<comment type="catalytic activity">
    <reaction evidence="7">
        <text>D-glucose 6-phosphate + NADP(+) = 6-phospho-D-glucono-1,5-lactone + NADPH + H(+)</text>
        <dbReference type="Rhea" id="RHEA:15841"/>
        <dbReference type="ChEBI" id="CHEBI:15378"/>
        <dbReference type="ChEBI" id="CHEBI:57783"/>
        <dbReference type="ChEBI" id="CHEBI:57955"/>
        <dbReference type="ChEBI" id="CHEBI:58349"/>
        <dbReference type="ChEBI" id="CHEBI:61548"/>
        <dbReference type="EC" id="1.1.1.49"/>
    </reaction>
</comment>
<dbReference type="Pfam" id="PF00479">
    <property type="entry name" value="G6PD_N"/>
    <property type="match status" value="1"/>
</dbReference>
<dbReference type="GO" id="GO:0004345">
    <property type="term" value="F:glucose-6-phosphate dehydrogenase activity"/>
    <property type="evidence" value="ECO:0007669"/>
    <property type="project" value="UniProtKB-UniRule"/>
</dbReference>
<evidence type="ECO:0000256" key="7">
    <source>
        <dbReference type="HAMAP-Rule" id="MF_00966"/>
    </source>
</evidence>
<dbReference type="EMBL" id="SOBG01000001">
    <property type="protein sequence ID" value="TDT72429.1"/>
    <property type="molecule type" value="Genomic_DNA"/>
</dbReference>